<protein>
    <submittedName>
        <fullName evidence="1">Uncharacterized protein</fullName>
    </submittedName>
</protein>
<sequence length="204" mass="24034">SVDNYFNYNQAVAEFGANSAQAKIIVAGDDDLREFLGRQPIDTDLRRLEFDVQWAEQDAEYDSLPTEERDAFLAANPEYAIDRRKRDAFDVGIPDNLIDTYVDWYTNPILEKPEGFEGTYYEDDWYLQEHPEFYNTMLEQGLWKERDFSKVLTREVYSLFLEWEALRDGNGVALRTERRAFEVAHPELDLWLHLTKGTKLETER</sequence>
<gene>
    <name evidence="1" type="ORF">LCGC14_2581040</name>
</gene>
<comment type="caution">
    <text evidence="1">The sequence shown here is derived from an EMBL/GenBank/DDBJ whole genome shotgun (WGS) entry which is preliminary data.</text>
</comment>
<reference evidence="1" key="1">
    <citation type="journal article" date="2015" name="Nature">
        <title>Complex archaea that bridge the gap between prokaryotes and eukaryotes.</title>
        <authorList>
            <person name="Spang A."/>
            <person name="Saw J.H."/>
            <person name="Jorgensen S.L."/>
            <person name="Zaremba-Niedzwiedzka K."/>
            <person name="Martijn J."/>
            <person name="Lind A.E."/>
            <person name="van Eijk R."/>
            <person name="Schleper C."/>
            <person name="Guy L."/>
            <person name="Ettema T.J."/>
        </authorList>
    </citation>
    <scope>NUCLEOTIDE SEQUENCE</scope>
</reference>
<accession>A0A0F9D763</accession>
<dbReference type="EMBL" id="LAZR01043089">
    <property type="protein sequence ID" value="KKL07933.1"/>
    <property type="molecule type" value="Genomic_DNA"/>
</dbReference>
<dbReference type="AlphaFoldDB" id="A0A0F9D763"/>
<name>A0A0F9D763_9ZZZZ</name>
<feature type="non-terminal residue" evidence="1">
    <location>
        <position position="1"/>
    </location>
</feature>
<organism evidence="1">
    <name type="scientific">marine sediment metagenome</name>
    <dbReference type="NCBI Taxonomy" id="412755"/>
    <lineage>
        <taxon>unclassified sequences</taxon>
        <taxon>metagenomes</taxon>
        <taxon>ecological metagenomes</taxon>
    </lineage>
</organism>
<proteinExistence type="predicted"/>
<evidence type="ECO:0000313" key="1">
    <source>
        <dbReference type="EMBL" id="KKL07933.1"/>
    </source>
</evidence>